<sequence length="258" mass="28661">MAENRTFLATRILLKALFPVMKVVVTDDPKMGKRFEGVTARVRFSVTAEGEPLGTDVVFDAGELSVDATMEGLPDVVFSFKTAEKFNAFMAGKPVIPGIRGWKRPGLIIKVVSLLLAMKILMPDARPKQEDKRRLKVKMIVYMITTALSQYNKGGDPEMAKWTGKQPDRVYQMSVDGEEIAAYVRVKAGKTKAGRGIYTRRRPFVHICFNGIEGALPVLLGDVEFVEALGRQMVTVEGSPEYAANLNDYMQRIQALIV</sequence>
<accession>A0ABM7PI38</accession>
<dbReference type="RefSeq" id="WP_236893031.1">
    <property type="nucleotide sequence ID" value="NZ_AP024488.1"/>
</dbReference>
<protein>
    <recommendedName>
        <fullName evidence="3">SCP2 domain-containing protein</fullName>
    </recommendedName>
</protein>
<gene>
    <name evidence="1" type="ORF">DSLASN_23760</name>
</gene>
<dbReference type="Proteomes" id="UP001320148">
    <property type="component" value="Chromosome"/>
</dbReference>
<dbReference type="EMBL" id="AP024488">
    <property type="protein sequence ID" value="BCS96744.1"/>
    <property type="molecule type" value="Genomic_DNA"/>
</dbReference>
<reference evidence="1 2" key="1">
    <citation type="submission" date="2021-02" db="EMBL/GenBank/DDBJ databases">
        <title>Complete genome of Desulfoluna sp. strain ASN36.</title>
        <authorList>
            <person name="Takahashi A."/>
            <person name="Kojima H."/>
            <person name="Fukui M."/>
        </authorList>
    </citation>
    <scope>NUCLEOTIDE SEQUENCE [LARGE SCALE GENOMIC DNA]</scope>
    <source>
        <strain evidence="1 2">ASN36</strain>
    </source>
</reference>
<evidence type="ECO:0008006" key="3">
    <source>
        <dbReference type="Google" id="ProtNLM"/>
    </source>
</evidence>
<keyword evidence="2" id="KW-1185">Reference proteome</keyword>
<evidence type="ECO:0000313" key="1">
    <source>
        <dbReference type="EMBL" id="BCS96744.1"/>
    </source>
</evidence>
<evidence type="ECO:0000313" key="2">
    <source>
        <dbReference type="Proteomes" id="UP001320148"/>
    </source>
</evidence>
<organism evidence="1 2">
    <name type="scientific">Desulfoluna limicola</name>
    <dbReference type="NCBI Taxonomy" id="2810562"/>
    <lineage>
        <taxon>Bacteria</taxon>
        <taxon>Pseudomonadati</taxon>
        <taxon>Thermodesulfobacteriota</taxon>
        <taxon>Desulfobacteria</taxon>
        <taxon>Desulfobacterales</taxon>
        <taxon>Desulfolunaceae</taxon>
        <taxon>Desulfoluna</taxon>
    </lineage>
</organism>
<proteinExistence type="predicted"/>
<name>A0ABM7PI38_9BACT</name>